<dbReference type="Gene3D" id="3.20.20.100">
    <property type="entry name" value="NADP-dependent oxidoreductase domain"/>
    <property type="match status" value="1"/>
</dbReference>
<keyword evidence="4" id="KW-1185">Reference proteome</keyword>
<protein>
    <submittedName>
        <fullName evidence="3">Aldo/keto reductase</fullName>
    </submittedName>
</protein>
<dbReference type="PANTHER" id="PTHR43364">
    <property type="entry name" value="NADH-SPECIFIC METHYLGLYOXAL REDUCTASE-RELATED"/>
    <property type="match status" value="1"/>
</dbReference>
<dbReference type="PROSITE" id="PS00062">
    <property type="entry name" value="ALDOKETO_REDUCTASE_2"/>
    <property type="match status" value="1"/>
</dbReference>
<dbReference type="InterPro" id="IPR018170">
    <property type="entry name" value="Aldo/ket_reductase_CS"/>
</dbReference>
<dbReference type="InterPro" id="IPR020471">
    <property type="entry name" value="AKR"/>
</dbReference>
<dbReference type="PRINTS" id="PR00069">
    <property type="entry name" value="ALDKETRDTASE"/>
</dbReference>
<dbReference type="Proteomes" id="UP000248214">
    <property type="component" value="Unassembled WGS sequence"/>
</dbReference>
<evidence type="ECO:0000313" key="4">
    <source>
        <dbReference type="Proteomes" id="UP000248214"/>
    </source>
</evidence>
<dbReference type="PANTHER" id="PTHR43364:SF4">
    <property type="entry name" value="NAD(P)-LINKED OXIDOREDUCTASE SUPERFAMILY PROTEIN"/>
    <property type="match status" value="1"/>
</dbReference>
<evidence type="ECO:0000259" key="2">
    <source>
        <dbReference type="Pfam" id="PF00248"/>
    </source>
</evidence>
<dbReference type="SUPFAM" id="SSF51430">
    <property type="entry name" value="NAD(P)-linked oxidoreductase"/>
    <property type="match status" value="1"/>
</dbReference>
<evidence type="ECO:0000256" key="1">
    <source>
        <dbReference type="ARBA" id="ARBA00023002"/>
    </source>
</evidence>
<dbReference type="InterPro" id="IPR023210">
    <property type="entry name" value="NADP_OxRdtase_dom"/>
</dbReference>
<proteinExistence type="predicted"/>
<feature type="domain" description="NADP-dependent oxidoreductase" evidence="2">
    <location>
        <begin position="23"/>
        <end position="323"/>
    </location>
</feature>
<dbReference type="Pfam" id="PF00248">
    <property type="entry name" value="Aldo_ket_red"/>
    <property type="match status" value="1"/>
</dbReference>
<accession>A0A323TJG5</accession>
<reference evidence="3 4" key="1">
    <citation type="submission" date="2017-10" db="EMBL/GenBank/DDBJ databases">
        <title>Bacillus sp. nov., a halophilic bacterium isolated from a Keqin Lake.</title>
        <authorList>
            <person name="Wang H."/>
        </authorList>
    </citation>
    <scope>NUCLEOTIDE SEQUENCE [LARGE SCALE GENOMIC DNA]</scope>
    <source>
        <strain evidence="3 4">KQ-12</strain>
    </source>
</reference>
<dbReference type="InterPro" id="IPR050523">
    <property type="entry name" value="AKR_Detox_Biosynth"/>
</dbReference>
<name>A0A323TJG5_9BACI</name>
<comment type="caution">
    <text evidence="3">The sequence shown here is derived from an EMBL/GenBank/DDBJ whole genome shotgun (WGS) entry which is preliminary data.</text>
</comment>
<dbReference type="OrthoDB" id="9773828at2"/>
<organism evidence="3 4">
    <name type="scientific">Salipaludibacillus keqinensis</name>
    <dbReference type="NCBI Taxonomy" id="2045207"/>
    <lineage>
        <taxon>Bacteria</taxon>
        <taxon>Bacillati</taxon>
        <taxon>Bacillota</taxon>
        <taxon>Bacilli</taxon>
        <taxon>Bacillales</taxon>
        <taxon>Bacillaceae</taxon>
    </lineage>
</organism>
<dbReference type="InterPro" id="IPR036812">
    <property type="entry name" value="NAD(P)_OxRdtase_dom_sf"/>
</dbReference>
<keyword evidence="1" id="KW-0560">Oxidoreductase</keyword>
<gene>
    <name evidence="3" type="ORF">CR194_05695</name>
</gene>
<dbReference type="GO" id="GO:0016491">
    <property type="term" value="F:oxidoreductase activity"/>
    <property type="evidence" value="ECO:0007669"/>
    <property type="project" value="UniProtKB-KW"/>
</dbReference>
<dbReference type="EMBL" id="PDOD01000001">
    <property type="protein sequence ID" value="PYZ95008.1"/>
    <property type="molecule type" value="Genomic_DNA"/>
</dbReference>
<evidence type="ECO:0000313" key="3">
    <source>
        <dbReference type="EMBL" id="PYZ95008.1"/>
    </source>
</evidence>
<dbReference type="AlphaFoldDB" id="A0A323TJG5"/>
<sequence length="330" mass="37079">MMSTKTKVAQRRLGKSKMKISALGLGCWQFSKGQGFVGRFWPDMPQEDINDIVKMSLEGGINWFDTAEVYGKGQSEQALGEALTNLNVPEDQALIADKWWPLMRGSYSITSTIDKRIEALNGRTIDLYQVHQPFSLSSVKAQMKAMAELIRNNKVRHVGVSNFNEYKMREAQQVLQDEGYFLASNQVKYSLLDRRIEKNGVLDAAKELGITIIAYSPLEQGILSGKFHKNPELISNISGPRKYSSLFKPSGLRKTKPLVELLEQMAEKYGVSETQIALNWLIHYHGNTVVAIPGASKKHHAKENIGALQFILSDEDMDAIEQASRKVARF</sequence>